<dbReference type="PRINTS" id="PR00301">
    <property type="entry name" value="HEATSHOCK70"/>
</dbReference>
<reference evidence="6" key="1">
    <citation type="journal article" date="2011" name="Plant Physiol.">
        <title>Comprehensive sequence analysis of 24,783 barley full-length cDNAs derived from 12 clone libraries.</title>
        <authorList>
            <person name="Matsumoto T."/>
            <person name="Tanaka T."/>
            <person name="Sakai H."/>
            <person name="Amano N."/>
            <person name="Kanamori H."/>
            <person name="Kurita K."/>
            <person name="Kikuta A."/>
            <person name="Kamiya K."/>
            <person name="Yamamoto M."/>
            <person name="Ikawa H."/>
            <person name="Fujii N."/>
            <person name="Hori K."/>
            <person name="Itoh T."/>
            <person name="Sato K."/>
        </authorList>
    </citation>
    <scope>NUCLEOTIDE SEQUENCE</scope>
    <source>
        <tissue evidence="6">Shoot</tissue>
        <tissue evidence="7">Shoot and root</tissue>
    </source>
</reference>
<dbReference type="GO" id="GO:0009507">
    <property type="term" value="C:chloroplast"/>
    <property type="evidence" value="ECO:0000318"/>
    <property type="project" value="GO_Central"/>
</dbReference>
<feature type="region of interest" description="Disordered" evidence="5">
    <location>
        <begin position="647"/>
        <end position="692"/>
    </location>
</feature>
<dbReference type="GO" id="GO:0140662">
    <property type="term" value="F:ATP-dependent protein folding chaperone"/>
    <property type="evidence" value="ECO:0007669"/>
    <property type="project" value="InterPro"/>
</dbReference>
<dbReference type="FunFam" id="3.90.640.10:FF:000003">
    <property type="entry name" value="Molecular chaperone DnaK"/>
    <property type="match status" value="1"/>
</dbReference>
<dbReference type="FunFam" id="2.60.34.10:FF:000014">
    <property type="entry name" value="Chaperone protein DnaK HSP70"/>
    <property type="match status" value="1"/>
</dbReference>
<dbReference type="Gene3D" id="2.60.34.10">
    <property type="entry name" value="Substrate Binding Domain Of DNAk, Chain A, domain 1"/>
    <property type="match status" value="1"/>
</dbReference>
<feature type="compositionally biased region" description="Acidic residues" evidence="5">
    <location>
        <begin position="682"/>
        <end position="692"/>
    </location>
</feature>
<dbReference type="Gramene" id="HORVU.MOREX.r2.5HG0373950.1">
    <property type="protein sequence ID" value="HORVU.MOREX.r2.5HG0373950.1"/>
    <property type="gene ID" value="HORVU.MOREX.r2.5HG0373950"/>
</dbReference>
<evidence type="ECO:0000313" key="7">
    <source>
        <dbReference type="EMBL" id="BAJ95763.1"/>
    </source>
</evidence>
<keyword evidence="1 3" id="KW-0547">Nucleotide-binding</keyword>
<dbReference type="PANTHER" id="PTHR19375">
    <property type="entry name" value="HEAT SHOCK PROTEIN 70KDA"/>
    <property type="match status" value="1"/>
</dbReference>
<dbReference type="GO" id="GO:0044183">
    <property type="term" value="F:protein folding chaperone"/>
    <property type="evidence" value="ECO:0000318"/>
    <property type="project" value="GO_Central"/>
</dbReference>
<dbReference type="PROSITE" id="PS00329">
    <property type="entry name" value="HSP70_2"/>
    <property type="match status" value="1"/>
</dbReference>
<dbReference type="OMA" id="NTRCTIT"/>
<dbReference type="GO" id="GO:0051082">
    <property type="term" value="F:unfolded protein binding"/>
    <property type="evidence" value="ECO:0007669"/>
    <property type="project" value="InterPro"/>
</dbReference>
<dbReference type="SMR" id="F2D5G5"/>
<dbReference type="EMBL" id="AK359125">
    <property type="protein sequence ID" value="BAJ90336.1"/>
    <property type="molecule type" value="mRNA"/>
</dbReference>
<dbReference type="Pfam" id="PF00012">
    <property type="entry name" value="HSP70"/>
    <property type="match status" value="1"/>
</dbReference>
<dbReference type="InterPro" id="IPR029047">
    <property type="entry name" value="HSP70_peptide-bd_sf"/>
</dbReference>
<dbReference type="RefSeq" id="XP_044946326.1">
    <property type="nucleotide sequence ID" value="XM_045090391.1"/>
</dbReference>
<dbReference type="GO" id="GO:0009408">
    <property type="term" value="P:response to heat"/>
    <property type="evidence" value="ECO:0007669"/>
    <property type="project" value="UniProtKB-ARBA"/>
</dbReference>
<evidence type="ECO:0000313" key="6">
    <source>
        <dbReference type="EMBL" id="BAJ90336.1"/>
    </source>
</evidence>
<organism evidence="6">
    <name type="scientific">Hordeum vulgare subsp. vulgare</name>
    <name type="common">Domesticated barley</name>
    <dbReference type="NCBI Taxonomy" id="112509"/>
    <lineage>
        <taxon>Eukaryota</taxon>
        <taxon>Viridiplantae</taxon>
        <taxon>Streptophyta</taxon>
        <taxon>Embryophyta</taxon>
        <taxon>Tracheophyta</taxon>
        <taxon>Spermatophyta</taxon>
        <taxon>Magnoliopsida</taxon>
        <taxon>Liliopsida</taxon>
        <taxon>Poales</taxon>
        <taxon>Poaceae</taxon>
        <taxon>BOP clade</taxon>
        <taxon>Pooideae</taxon>
        <taxon>Triticodae</taxon>
        <taxon>Triticeae</taxon>
        <taxon>Hordeinae</taxon>
        <taxon>Hordeum</taxon>
    </lineage>
</organism>
<dbReference type="GO" id="GO:0031072">
    <property type="term" value="F:heat shock protein binding"/>
    <property type="evidence" value="ECO:0000318"/>
    <property type="project" value="GO_Central"/>
</dbReference>
<protein>
    <submittedName>
        <fullName evidence="6">Predicted protein</fullName>
    </submittedName>
</protein>
<comment type="similarity">
    <text evidence="3">Belongs to the heat shock protein 70 family.</text>
</comment>
<dbReference type="Gramene" id="HORVU.MOREX.r3.5HG0451540.1">
    <property type="protein sequence ID" value="HORVU.MOREX.r3.5HG0451540.1"/>
    <property type="gene ID" value="HORVU.MOREX.r3.5HG0451540"/>
</dbReference>
<dbReference type="PROSITE" id="PS01036">
    <property type="entry name" value="HSP70_3"/>
    <property type="match status" value="1"/>
</dbReference>
<reference evidence="9" key="2">
    <citation type="journal article" date="2012" name="Nature">
        <title>A physical, genetic and functional sequence assembly of the barley genome.</title>
        <authorList>
            <consortium name="The International Barley Genome Sequencing Consortium"/>
            <person name="Mayer K.F."/>
            <person name="Waugh R."/>
            <person name="Brown J.W."/>
            <person name="Schulman A."/>
            <person name="Langridge P."/>
            <person name="Platzer M."/>
            <person name="Fincher G.B."/>
            <person name="Muehlbauer G.J."/>
            <person name="Sato K."/>
            <person name="Close T.J."/>
            <person name="Wise R.P."/>
            <person name="Stein N."/>
        </authorList>
    </citation>
    <scope>NUCLEOTIDE SEQUENCE [LARGE SCALE GENOMIC DNA]</scope>
    <source>
        <strain evidence="9">cv. Morex</strain>
    </source>
</reference>
<accession>F2D5G5</accession>
<name>F2D5G5_HORVV</name>
<feature type="coiled-coil region" evidence="4">
    <location>
        <begin position="297"/>
        <end position="324"/>
    </location>
</feature>
<evidence type="ECO:0000256" key="3">
    <source>
        <dbReference type="RuleBase" id="RU003322"/>
    </source>
</evidence>
<dbReference type="EMBL" id="AK364560">
    <property type="protein sequence ID" value="BAJ95763.1"/>
    <property type="molecule type" value="mRNA"/>
</dbReference>
<dbReference type="CDD" id="cd10234">
    <property type="entry name" value="ASKHA_NBD_HSP70_DnaK-like"/>
    <property type="match status" value="1"/>
</dbReference>
<dbReference type="STRING" id="112509.F2D5G5"/>
<keyword evidence="9" id="KW-1185">Reference proteome</keyword>
<dbReference type="PROSITE" id="PS00297">
    <property type="entry name" value="HSP70_1"/>
    <property type="match status" value="1"/>
</dbReference>
<dbReference type="InterPro" id="IPR043129">
    <property type="entry name" value="ATPase_NBD"/>
</dbReference>
<reference evidence="8" key="4">
    <citation type="submission" date="2022-01" db="UniProtKB">
        <authorList>
            <consortium name="EnsemblPlants"/>
        </authorList>
    </citation>
    <scope>IDENTIFICATION</scope>
    <source>
        <strain evidence="8">subsp. vulgare</strain>
    </source>
</reference>
<dbReference type="Gene3D" id="3.90.640.10">
    <property type="entry name" value="Actin, Chain A, domain 4"/>
    <property type="match status" value="1"/>
</dbReference>
<evidence type="ECO:0000256" key="1">
    <source>
        <dbReference type="ARBA" id="ARBA00022741"/>
    </source>
</evidence>
<dbReference type="GO" id="GO:0016887">
    <property type="term" value="F:ATP hydrolysis activity"/>
    <property type="evidence" value="ECO:0000318"/>
    <property type="project" value="GO_Central"/>
</dbReference>
<evidence type="ECO:0000256" key="5">
    <source>
        <dbReference type="SAM" id="MobiDB-lite"/>
    </source>
</evidence>
<dbReference type="Gene3D" id="3.30.420.40">
    <property type="match status" value="2"/>
</dbReference>
<dbReference type="Proteomes" id="UP000011116">
    <property type="component" value="Chromosome 5H"/>
</dbReference>
<evidence type="ECO:0000313" key="9">
    <source>
        <dbReference type="Proteomes" id="UP000011116"/>
    </source>
</evidence>
<dbReference type="FunFam" id="1.20.1270.10:FF:000001">
    <property type="entry name" value="Molecular chaperone DnaK"/>
    <property type="match status" value="1"/>
</dbReference>
<dbReference type="InterPro" id="IPR018181">
    <property type="entry name" value="Heat_shock_70_CS"/>
</dbReference>
<dbReference type="GO" id="GO:0005524">
    <property type="term" value="F:ATP binding"/>
    <property type="evidence" value="ECO:0007669"/>
    <property type="project" value="UniProtKB-KW"/>
</dbReference>
<evidence type="ECO:0000256" key="2">
    <source>
        <dbReference type="ARBA" id="ARBA00022840"/>
    </source>
</evidence>
<dbReference type="SUPFAM" id="SSF53067">
    <property type="entry name" value="Actin-like ATPase domain"/>
    <property type="match status" value="2"/>
</dbReference>
<dbReference type="eggNOG" id="KOG0102">
    <property type="taxonomic scope" value="Eukaryota"/>
</dbReference>
<proteinExistence type="evidence at transcript level"/>
<dbReference type="EnsemblPlants" id="HORVU.MOREX.r3.5HG0451540.1">
    <property type="protein sequence ID" value="HORVU.MOREX.r3.5HG0451540.1"/>
    <property type="gene ID" value="HORVU.MOREX.r3.5HG0451540"/>
</dbReference>
<dbReference type="InterPro" id="IPR012725">
    <property type="entry name" value="Chaperone_DnaK"/>
</dbReference>
<dbReference type="AlphaFoldDB" id="F2D5G5"/>
<dbReference type="Gene3D" id="1.20.1270.10">
    <property type="match status" value="1"/>
</dbReference>
<dbReference type="SUPFAM" id="SSF100934">
    <property type="entry name" value="Heat shock protein 70kD (HSP70), C-terminal subdomain"/>
    <property type="match status" value="1"/>
</dbReference>
<evidence type="ECO:0000313" key="8">
    <source>
        <dbReference type="EnsemblPlants" id="HORVU.MOREX.r3.5HG0451540.1"/>
    </source>
</evidence>
<evidence type="ECO:0000256" key="4">
    <source>
        <dbReference type="SAM" id="Coils"/>
    </source>
</evidence>
<dbReference type="PaxDb" id="4513-MLOC_37101.1"/>
<dbReference type="InterPro" id="IPR029048">
    <property type="entry name" value="HSP70_C_sf"/>
</dbReference>
<gene>
    <name evidence="8" type="primary">LOC123395402</name>
</gene>
<dbReference type="FunFam" id="3.30.420.40:FF:000004">
    <property type="entry name" value="Molecular chaperone DnaK"/>
    <property type="match status" value="1"/>
</dbReference>
<dbReference type="GO" id="GO:0042026">
    <property type="term" value="P:protein refolding"/>
    <property type="evidence" value="ECO:0000318"/>
    <property type="project" value="GO_Central"/>
</dbReference>
<sequence length="692" mass="73829">MSIFTSQVSAMASASPSSSLFVSRRRPAVMPLQMRVARGGRPRGLTMRVTCEKVVGIDLGTTNSAVAAMEGGKPTVITNAEGQRTTPSVVAYTKGGERLVGQIAKRQAVVNPENTFFSVKRFIGRKMAEVDDEAKQVSYNVVRDENGNVKLDCPAIGKQFAAEEISAQVLRKLVDDASKFLNDKITKAVVTVPAYFNDSQRTATKDAGRIAGLEVLRIINEPTAASLAYGFEKKNNETILVFDLGGGTFDVSVLEVGDGVFEVLSTSGDTHLGGDDFDKKIVDWLASTFKNDEGIDLLKDKQALQRLTEAAEKAKMELSTLTQANISLPFITATADGPKHIEATLSRAKFEELCSNLIDRLKTPVNNALKDAKLSISNLDEVILVGGSTRIPSVQETVRKITGKDPNVTVNPDEVVSLGAAVQGGVLAGDVKDVVLLDVTPLSIGLETLGGVMTKIIPRNTTLPTSKSEVFSTAADGQTSVEINVLQGEREFVRDNKSLGSFRLDGIPPAPRGVPQIEVKFDIDANGILSVAAVDKGTGKKQDITITGASTLPKDEVERMVEEADKFAQEDKEKRDAIDTKNQADSVVYQTEKQLKELGDKVPAPVKEKVDVKLQELKDAIAGGSTQSMKTSMEALNQEVMQIGQAMYNQTSAGGAGSTDAEAEPTPSAGSTSSGKGPNDGDVIDADFTDSN</sequence>
<dbReference type="HAMAP" id="MF_00332">
    <property type="entry name" value="DnaK"/>
    <property type="match status" value="1"/>
</dbReference>
<dbReference type="KEGG" id="hvg:123395402"/>
<keyword evidence="2 3" id="KW-0067">ATP-binding</keyword>
<dbReference type="ExpressionAtlas" id="F2D5G5">
    <property type="expression patterns" value="baseline and differential"/>
</dbReference>
<dbReference type="NCBIfam" id="NF001413">
    <property type="entry name" value="PRK00290.1"/>
    <property type="match status" value="1"/>
</dbReference>
<dbReference type="GeneID" id="123395402"/>
<dbReference type="OrthoDB" id="2401965at2759"/>
<dbReference type="InterPro" id="IPR013126">
    <property type="entry name" value="Hsp_70_fam"/>
</dbReference>
<keyword evidence="4" id="KW-0175">Coiled coil</keyword>
<dbReference type="NCBIfam" id="TIGR02350">
    <property type="entry name" value="prok_dnaK"/>
    <property type="match status" value="1"/>
</dbReference>
<reference evidence="8" key="3">
    <citation type="submission" date="2020-10" db="EMBL/GenBank/DDBJ databases">
        <authorList>
            <person name="Scholz U."/>
            <person name="Mascher M."/>
            <person name="Fiebig A."/>
        </authorList>
    </citation>
    <scope>NUCLEOTIDE SEQUENCE [LARGE SCALE GENOMIC DNA]</scope>
    <source>
        <strain evidence="8">cv. Morex</strain>
    </source>
</reference>
<dbReference type="SUPFAM" id="SSF100920">
    <property type="entry name" value="Heat shock protein 70kD (HSP70), peptide-binding domain"/>
    <property type="match status" value="1"/>
</dbReference>